<dbReference type="GO" id="GO:0046872">
    <property type="term" value="F:metal ion binding"/>
    <property type="evidence" value="ECO:0007669"/>
    <property type="project" value="UniProtKB-UniRule"/>
</dbReference>
<evidence type="ECO:0000256" key="14">
    <source>
        <dbReference type="PIRNR" id="PIRNR006404"/>
    </source>
</evidence>
<feature type="transmembrane region" description="Helical" evidence="14">
    <location>
        <begin position="204"/>
        <end position="236"/>
    </location>
</feature>
<evidence type="ECO:0000313" key="19">
    <source>
        <dbReference type="EMBL" id="PZD72410.1"/>
    </source>
</evidence>
<feature type="binding site" evidence="16">
    <location>
        <position position="79"/>
    </location>
    <ligand>
        <name>Zn(2+)</name>
        <dbReference type="ChEBI" id="CHEBI:29105"/>
        <note>catalytic</note>
    </ligand>
</feature>
<comment type="cofactor">
    <cofactor evidence="14 16">
        <name>Zn(2+)</name>
        <dbReference type="ChEBI" id="CHEBI:29105"/>
    </cofactor>
    <text evidence="14 16">Binds 1 zinc ion per subunit.</text>
</comment>
<name>A0A2W1JFF1_9CYAN</name>
<keyword evidence="9 14" id="KW-0862">Zinc</keyword>
<comment type="similarity">
    <text evidence="2 14">Belongs to the peptidase M50B family.</text>
</comment>
<keyword evidence="10 14" id="KW-1133">Transmembrane helix</keyword>
<dbReference type="SUPFAM" id="SSF54631">
    <property type="entry name" value="CBS-domain pair"/>
    <property type="match status" value="1"/>
</dbReference>
<evidence type="ECO:0000256" key="10">
    <source>
        <dbReference type="ARBA" id="ARBA00022989"/>
    </source>
</evidence>
<keyword evidence="13 14" id="KW-0472">Membrane</keyword>
<sequence length="375" mass="40272">MLQGLEAFGARFARWVMNSGVRVGSIVEIPLLIDRSWLVIMVLLTTTNALTFAPRFGIIPGFLAGFVMALLLFASVLLHELGHSVVAQSQGIKVLSITLFCFGGVAAIERESSSPGKTLQVAIAGPAVSLILFCIFSTLTPLFPSGSLIHQLAVNLATINLALALFNMIPGLPLDGGQVLKAIIWQITGDRIQGFRWAAYSGKLLGGVAIATGLTLTITAGQWGGLWMALIGGFIWRNANRYGQLTNLQGALLKLVAADAMTRDSWDVTASTLRQSISRFLPVAQEHVVQEQTPLLEVIKHLERSRLRQITVLTSAGYVAGVIDRGDVVNAVARQLKVPLSEGQIQQIKLQGIYPQQLPLVAIAQTIAPIDVQLG</sequence>
<keyword evidence="8 14" id="KW-0378">Hydrolase</keyword>
<dbReference type="PIRSF" id="PIRSF006404">
    <property type="entry name" value="UCP006404_Pept_M50_CBS"/>
    <property type="match status" value="1"/>
</dbReference>
<evidence type="ECO:0000256" key="9">
    <source>
        <dbReference type="ARBA" id="ARBA00022833"/>
    </source>
</evidence>
<comment type="subcellular location">
    <subcellularLocation>
        <location evidence="1 14">Cell membrane</location>
        <topology evidence="1 14">Multi-pass membrane protein</topology>
    </subcellularLocation>
</comment>
<feature type="binding site" evidence="16">
    <location>
        <position position="175"/>
    </location>
    <ligand>
        <name>Zn(2+)</name>
        <dbReference type="ChEBI" id="CHEBI:29105"/>
        <note>catalytic</note>
    </ligand>
</feature>
<keyword evidence="6 14" id="KW-0479">Metal-binding</keyword>
<dbReference type="Pfam" id="PF02163">
    <property type="entry name" value="Peptidase_M50"/>
    <property type="match status" value="2"/>
</dbReference>
<evidence type="ECO:0000256" key="15">
    <source>
        <dbReference type="PIRSR" id="PIRSR006404-1"/>
    </source>
</evidence>
<protein>
    <recommendedName>
        <fullName evidence="14">Zinc metalloprotease</fullName>
    </recommendedName>
</protein>
<evidence type="ECO:0000259" key="18">
    <source>
        <dbReference type="PROSITE" id="PS51371"/>
    </source>
</evidence>
<feature type="transmembrane region" description="Helical" evidence="14">
    <location>
        <begin position="152"/>
        <end position="169"/>
    </location>
</feature>
<keyword evidence="7" id="KW-0677">Repeat</keyword>
<keyword evidence="5 14" id="KW-0812">Transmembrane</keyword>
<evidence type="ECO:0000313" key="20">
    <source>
        <dbReference type="Proteomes" id="UP000248857"/>
    </source>
</evidence>
<dbReference type="EMBL" id="PQWO01000010">
    <property type="protein sequence ID" value="PZD72410.1"/>
    <property type="molecule type" value="Genomic_DNA"/>
</dbReference>
<evidence type="ECO:0000256" key="3">
    <source>
        <dbReference type="ARBA" id="ARBA00022475"/>
    </source>
</evidence>
<dbReference type="PANTHER" id="PTHR39188:SF3">
    <property type="entry name" value="STAGE IV SPORULATION PROTEIN FB"/>
    <property type="match status" value="1"/>
</dbReference>
<dbReference type="AlphaFoldDB" id="A0A2W1JFF1"/>
<proteinExistence type="inferred from homology"/>
<feature type="binding site" evidence="16">
    <location>
        <position position="83"/>
    </location>
    <ligand>
        <name>Zn(2+)</name>
        <dbReference type="ChEBI" id="CHEBI:29105"/>
        <note>catalytic</note>
    </ligand>
</feature>
<evidence type="ECO:0000256" key="12">
    <source>
        <dbReference type="ARBA" id="ARBA00023122"/>
    </source>
</evidence>
<dbReference type="InterPro" id="IPR046342">
    <property type="entry name" value="CBS_dom_sf"/>
</dbReference>
<evidence type="ECO:0000256" key="2">
    <source>
        <dbReference type="ARBA" id="ARBA00007931"/>
    </source>
</evidence>
<keyword evidence="3 14" id="KW-1003">Cell membrane</keyword>
<evidence type="ECO:0000256" key="1">
    <source>
        <dbReference type="ARBA" id="ARBA00004651"/>
    </source>
</evidence>
<keyword evidence="20" id="KW-1185">Reference proteome</keyword>
<evidence type="ECO:0000256" key="8">
    <source>
        <dbReference type="ARBA" id="ARBA00022801"/>
    </source>
</evidence>
<feature type="transmembrane region" description="Helical" evidence="14">
    <location>
        <begin position="90"/>
        <end position="108"/>
    </location>
</feature>
<evidence type="ECO:0000256" key="5">
    <source>
        <dbReference type="ARBA" id="ARBA00022692"/>
    </source>
</evidence>
<evidence type="ECO:0000256" key="16">
    <source>
        <dbReference type="PIRSR" id="PIRSR006404-2"/>
    </source>
</evidence>
<evidence type="ECO:0000256" key="7">
    <source>
        <dbReference type="ARBA" id="ARBA00022737"/>
    </source>
</evidence>
<evidence type="ECO:0000256" key="6">
    <source>
        <dbReference type="ARBA" id="ARBA00022723"/>
    </source>
</evidence>
<dbReference type="InterPro" id="IPR008915">
    <property type="entry name" value="Peptidase_M50"/>
</dbReference>
<evidence type="ECO:0000256" key="17">
    <source>
        <dbReference type="PROSITE-ProRule" id="PRU00703"/>
    </source>
</evidence>
<accession>A0A2W1JFF1</accession>
<dbReference type="InterPro" id="IPR016483">
    <property type="entry name" value="UCP006404_Pept_M50_CBS"/>
</dbReference>
<dbReference type="GO" id="GO:0006508">
    <property type="term" value="P:proteolysis"/>
    <property type="evidence" value="ECO:0007669"/>
    <property type="project" value="UniProtKB-KW"/>
</dbReference>
<dbReference type="PANTHER" id="PTHR39188">
    <property type="entry name" value="MEMBRANE-ASSOCIATED ZINC METALLOPROTEASE M50B"/>
    <property type="match status" value="1"/>
</dbReference>
<evidence type="ECO:0000256" key="13">
    <source>
        <dbReference type="ARBA" id="ARBA00023136"/>
    </source>
</evidence>
<dbReference type="GO" id="GO:0008237">
    <property type="term" value="F:metallopeptidase activity"/>
    <property type="evidence" value="ECO:0007669"/>
    <property type="project" value="UniProtKB-UniRule"/>
</dbReference>
<dbReference type="CDD" id="cd06164">
    <property type="entry name" value="S2P-M50_SpoIVFB_CBS"/>
    <property type="match status" value="1"/>
</dbReference>
<feature type="transmembrane region" description="Helical" evidence="14">
    <location>
        <begin position="56"/>
        <end position="78"/>
    </location>
</feature>
<keyword evidence="11 14" id="KW-0482">Metalloprotease</keyword>
<feature type="active site" evidence="15">
    <location>
        <position position="80"/>
    </location>
</feature>
<organism evidence="19 20">
    <name type="scientific">Acaryochloris thomasi RCC1774</name>
    <dbReference type="NCBI Taxonomy" id="1764569"/>
    <lineage>
        <taxon>Bacteria</taxon>
        <taxon>Bacillati</taxon>
        <taxon>Cyanobacteriota</taxon>
        <taxon>Cyanophyceae</taxon>
        <taxon>Acaryochloridales</taxon>
        <taxon>Acaryochloridaceae</taxon>
        <taxon>Acaryochloris</taxon>
        <taxon>Acaryochloris thomasi</taxon>
    </lineage>
</organism>
<comment type="caution">
    <text evidence="19">The sequence shown here is derived from an EMBL/GenBank/DDBJ whole genome shotgun (WGS) entry which is preliminary data.</text>
</comment>
<keyword evidence="4 14" id="KW-0645">Protease</keyword>
<evidence type="ECO:0000256" key="4">
    <source>
        <dbReference type="ARBA" id="ARBA00022670"/>
    </source>
</evidence>
<keyword evidence="12 17" id="KW-0129">CBS domain</keyword>
<gene>
    <name evidence="19" type="primary">rip3_3</name>
    <name evidence="19" type="ORF">C1752_03700</name>
</gene>
<reference evidence="19 20" key="1">
    <citation type="journal article" date="2018" name="Sci. Rep.">
        <title>A novel species of the marine cyanobacterium Acaryochloris with a unique pigment content and lifestyle.</title>
        <authorList>
            <person name="Partensky F."/>
            <person name="Six C."/>
            <person name="Ratin M."/>
            <person name="Garczarek L."/>
            <person name="Vaulot D."/>
            <person name="Probert I."/>
            <person name="Calteau A."/>
            <person name="Gourvil P."/>
            <person name="Marie D."/>
            <person name="Grebert T."/>
            <person name="Bouchier C."/>
            <person name="Le Panse S."/>
            <person name="Gachenot M."/>
            <person name="Rodriguez F."/>
            <person name="Garrido J.L."/>
        </authorList>
    </citation>
    <scope>NUCLEOTIDE SEQUENCE [LARGE SCALE GENOMIC DNA]</scope>
    <source>
        <strain evidence="19 20">RCC1774</strain>
    </source>
</reference>
<feature type="domain" description="CBS" evidence="18">
    <location>
        <begin position="280"/>
        <end position="338"/>
    </location>
</feature>
<dbReference type="PROSITE" id="PS51371">
    <property type="entry name" value="CBS"/>
    <property type="match status" value="1"/>
</dbReference>
<feature type="transmembrane region" description="Helical" evidence="14">
    <location>
        <begin position="120"/>
        <end position="140"/>
    </location>
</feature>
<evidence type="ECO:0000256" key="11">
    <source>
        <dbReference type="ARBA" id="ARBA00023049"/>
    </source>
</evidence>
<dbReference type="GO" id="GO:0005886">
    <property type="term" value="C:plasma membrane"/>
    <property type="evidence" value="ECO:0007669"/>
    <property type="project" value="UniProtKB-SubCell"/>
</dbReference>
<dbReference type="InterPro" id="IPR000644">
    <property type="entry name" value="CBS_dom"/>
</dbReference>
<dbReference type="Proteomes" id="UP000248857">
    <property type="component" value="Unassembled WGS sequence"/>
</dbReference>
<dbReference type="Gene3D" id="3.10.580.10">
    <property type="entry name" value="CBS-domain"/>
    <property type="match status" value="1"/>
</dbReference>